<protein>
    <recommendedName>
        <fullName evidence="4">Asp23/Gls24 family envelope stress response protein</fullName>
    </recommendedName>
</protein>
<name>A0A6N4TGP7_9FIRM</name>
<organism evidence="2 3">
    <name type="scientific">Amedibacterium intestinale</name>
    <dbReference type="NCBI Taxonomy" id="2583452"/>
    <lineage>
        <taxon>Bacteria</taxon>
        <taxon>Bacillati</taxon>
        <taxon>Bacillota</taxon>
        <taxon>Erysipelotrichia</taxon>
        <taxon>Erysipelotrichales</taxon>
        <taxon>Erysipelotrichaceae</taxon>
        <taxon>Amedibacterium</taxon>
    </lineage>
</organism>
<comment type="similarity">
    <text evidence="1">Belongs to the asp23 family.</text>
</comment>
<accession>A0A6N4TGP7</accession>
<gene>
    <name evidence="2" type="ORF">Aargi30884_05370</name>
</gene>
<dbReference type="Pfam" id="PF03780">
    <property type="entry name" value="Asp23"/>
    <property type="match status" value="1"/>
</dbReference>
<dbReference type="RefSeq" id="WP_115714855.1">
    <property type="nucleotide sequence ID" value="NZ_AP019695.1"/>
</dbReference>
<sequence>MAQEYIALKEKNNDGVIALSTSAFSTIAKIVVEEDENLKLAKPSSPLKYPLNCKIVDDQLILSVDVKVKYNVNVQDVCSKVQSKIFENIEHMTGYKPDVIDIRVSGFSF</sequence>
<evidence type="ECO:0000313" key="2">
    <source>
        <dbReference type="EMBL" id="BBK21634.1"/>
    </source>
</evidence>
<evidence type="ECO:0008006" key="4">
    <source>
        <dbReference type="Google" id="ProtNLM"/>
    </source>
</evidence>
<keyword evidence="3" id="KW-1185">Reference proteome</keyword>
<proteinExistence type="inferred from homology"/>
<dbReference type="InterPro" id="IPR005531">
    <property type="entry name" value="Asp23"/>
</dbReference>
<dbReference type="AlphaFoldDB" id="A0A6N4TGP7"/>
<reference evidence="3" key="1">
    <citation type="submission" date="2019-05" db="EMBL/GenBank/DDBJ databases">
        <title>Complete genome sequencing of Absiella argi strain JCM 30884.</title>
        <authorList>
            <person name="Sakamoto M."/>
            <person name="Murakami T."/>
            <person name="Mori H."/>
        </authorList>
    </citation>
    <scope>NUCLEOTIDE SEQUENCE [LARGE SCALE GENOMIC DNA]</scope>
    <source>
        <strain evidence="3">JCM 30884</strain>
    </source>
</reference>
<evidence type="ECO:0000313" key="3">
    <source>
        <dbReference type="Proteomes" id="UP000464754"/>
    </source>
</evidence>
<evidence type="ECO:0000256" key="1">
    <source>
        <dbReference type="ARBA" id="ARBA00005721"/>
    </source>
</evidence>
<dbReference type="Proteomes" id="UP000464754">
    <property type="component" value="Chromosome"/>
</dbReference>
<dbReference type="EMBL" id="AP019695">
    <property type="protein sequence ID" value="BBK21634.1"/>
    <property type="molecule type" value="Genomic_DNA"/>
</dbReference>
<dbReference type="KEGG" id="aarg:Aargi30884_05370"/>